<organism evidence="8 9">
    <name type="scientific">candidate division KSB3 bacterium</name>
    <dbReference type="NCBI Taxonomy" id="2044937"/>
    <lineage>
        <taxon>Bacteria</taxon>
        <taxon>candidate division KSB3</taxon>
    </lineage>
</organism>
<dbReference type="Proteomes" id="UP000649604">
    <property type="component" value="Unassembled WGS sequence"/>
</dbReference>
<evidence type="ECO:0000313" key="8">
    <source>
        <dbReference type="EMBL" id="MBD3326019.1"/>
    </source>
</evidence>
<dbReference type="PRINTS" id="PR00507">
    <property type="entry name" value="N12N6MTFRASE"/>
</dbReference>
<comment type="catalytic activity">
    <reaction evidence="5">
        <text>a 2'-deoxyadenosine in DNA + S-adenosyl-L-methionine = an N(6)-methyl-2'-deoxyadenosine in DNA + S-adenosyl-L-homocysteine + H(+)</text>
        <dbReference type="Rhea" id="RHEA:15197"/>
        <dbReference type="Rhea" id="RHEA-COMP:12418"/>
        <dbReference type="Rhea" id="RHEA-COMP:12419"/>
        <dbReference type="ChEBI" id="CHEBI:15378"/>
        <dbReference type="ChEBI" id="CHEBI:57856"/>
        <dbReference type="ChEBI" id="CHEBI:59789"/>
        <dbReference type="ChEBI" id="CHEBI:90615"/>
        <dbReference type="ChEBI" id="CHEBI:90616"/>
        <dbReference type="EC" id="2.1.1.72"/>
    </reaction>
</comment>
<evidence type="ECO:0000256" key="5">
    <source>
        <dbReference type="ARBA" id="ARBA00047942"/>
    </source>
</evidence>
<feature type="domain" description="Type ISP restriction-modification enzyme coupler" evidence="7">
    <location>
        <begin position="152"/>
        <end position="273"/>
    </location>
</feature>
<dbReference type="SUPFAM" id="SSF53335">
    <property type="entry name" value="S-adenosyl-L-methionine-dependent methyltransferases"/>
    <property type="match status" value="1"/>
</dbReference>
<dbReference type="Pfam" id="PF02384">
    <property type="entry name" value="N6_Mtase"/>
    <property type="match status" value="1"/>
</dbReference>
<dbReference type="AlphaFoldDB" id="A0A9D5JXA8"/>
<sequence>MPKQAIQQYYNRLDQYKRFGGTRNERSIRRAFANLLEEYCLPKHLVLVDELHLQGSQRRPDGTVKDALQLTWGHWESKDSNDDLDAEIARKFAAGYPKDNIIFEDSDTIVLIQRGAEVLRGNMQDADLLDRALTAFVEYERPEIADFRAAIDQFRNDLPDILNALREMIAEQAETNSQFQHARAEFWALCQKSINPDITAFDIREMLIQHILTAEIFDTVFGDSHFHRENTIAKELEQVVSTFFTGAVRRNTLARIDNYYRAIKAEAARIADHHEKQQFLKVVYENFYKAYNPKGADRLGIVYTPNEIVTFMVESTDYLLEHHFGRSLADQDVDILDPATGTGTFITAIIEQIPPPYLEHKYTQEIHANELAILPYYIANLNIEYTYQQKMGRYEPFPNIVFVDTLDNLGFHIPEKQESLFGLSAENLARIKRQNARKISVIIGNPPYNANQMNENENNNNREYFENPKKKTGGVDGRIKETYVKQSSAQKTKVYDMYARFLRWASDRLDENGIIAFITNRSYLDSRTFDGFRKCVAEE</sequence>
<dbReference type="GO" id="GO:0008170">
    <property type="term" value="F:N-methyltransferase activity"/>
    <property type="evidence" value="ECO:0007669"/>
    <property type="project" value="InterPro"/>
</dbReference>
<reference evidence="8" key="1">
    <citation type="submission" date="2019-11" db="EMBL/GenBank/DDBJ databases">
        <title>Microbial mats filling the niche in hypersaline microbial mats.</title>
        <authorList>
            <person name="Wong H.L."/>
            <person name="Macleod F.I."/>
            <person name="White R.A. III"/>
            <person name="Burns B.P."/>
        </authorList>
    </citation>
    <scope>NUCLEOTIDE SEQUENCE</scope>
    <source>
        <strain evidence="8">Rbin_158</strain>
    </source>
</reference>
<proteinExistence type="predicted"/>
<accession>A0A9D5JXA8</accession>
<name>A0A9D5JXA8_9BACT</name>
<dbReference type="GO" id="GO:0009307">
    <property type="term" value="P:DNA restriction-modification system"/>
    <property type="evidence" value="ECO:0007669"/>
    <property type="project" value="UniProtKB-KW"/>
</dbReference>
<evidence type="ECO:0000313" key="9">
    <source>
        <dbReference type="Proteomes" id="UP000649604"/>
    </source>
</evidence>
<feature type="non-terminal residue" evidence="8">
    <location>
        <position position="539"/>
    </location>
</feature>
<dbReference type="Gene3D" id="3.40.50.150">
    <property type="entry name" value="Vaccinia Virus protein VP39"/>
    <property type="match status" value="1"/>
</dbReference>
<dbReference type="EMBL" id="WJJP01000514">
    <property type="protein sequence ID" value="MBD3326019.1"/>
    <property type="molecule type" value="Genomic_DNA"/>
</dbReference>
<gene>
    <name evidence="8" type="ORF">GF339_15650</name>
</gene>
<dbReference type="GO" id="GO:0009007">
    <property type="term" value="F:site-specific DNA-methyltransferase (adenine-specific) activity"/>
    <property type="evidence" value="ECO:0007669"/>
    <property type="project" value="UniProtKB-EC"/>
</dbReference>
<dbReference type="GO" id="GO:0003677">
    <property type="term" value="F:DNA binding"/>
    <property type="evidence" value="ECO:0007669"/>
    <property type="project" value="InterPro"/>
</dbReference>
<evidence type="ECO:0000259" key="7">
    <source>
        <dbReference type="Pfam" id="PF22240"/>
    </source>
</evidence>
<dbReference type="Pfam" id="PF22240">
    <property type="entry name" value="ISP_coupler"/>
    <property type="match status" value="1"/>
</dbReference>
<dbReference type="GO" id="GO:0032259">
    <property type="term" value="P:methylation"/>
    <property type="evidence" value="ECO:0007669"/>
    <property type="project" value="UniProtKB-KW"/>
</dbReference>
<dbReference type="EC" id="2.1.1.72" evidence="1"/>
<keyword evidence="3" id="KW-0808">Transferase</keyword>
<keyword evidence="2 8" id="KW-0489">Methyltransferase</keyword>
<dbReference type="PANTHER" id="PTHR33841">
    <property type="entry name" value="DNA METHYLTRANSFERASE YEEA-RELATED"/>
    <property type="match status" value="1"/>
</dbReference>
<evidence type="ECO:0000256" key="2">
    <source>
        <dbReference type="ARBA" id="ARBA00022603"/>
    </source>
</evidence>
<dbReference type="InterPro" id="IPR029063">
    <property type="entry name" value="SAM-dependent_MTases_sf"/>
</dbReference>
<dbReference type="InterPro" id="IPR003356">
    <property type="entry name" value="DNA_methylase_A-5"/>
</dbReference>
<feature type="domain" description="DNA methylase adenine-specific" evidence="6">
    <location>
        <begin position="279"/>
        <end position="466"/>
    </location>
</feature>
<evidence type="ECO:0000259" key="6">
    <source>
        <dbReference type="Pfam" id="PF02384"/>
    </source>
</evidence>
<dbReference type="PANTHER" id="PTHR33841:SF1">
    <property type="entry name" value="DNA METHYLTRANSFERASE A"/>
    <property type="match status" value="1"/>
</dbReference>
<evidence type="ECO:0000256" key="3">
    <source>
        <dbReference type="ARBA" id="ARBA00022679"/>
    </source>
</evidence>
<evidence type="ECO:0000256" key="1">
    <source>
        <dbReference type="ARBA" id="ARBA00011900"/>
    </source>
</evidence>
<evidence type="ECO:0000256" key="4">
    <source>
        <dbReference type="ARBA" id="ARBA00022747"/>
    </source>
</evidence>
<dbReference type="InterPro" id="IPR050953">
    <property type="entry name" value="N4_N6_ade-DNA_methylase"/>
</dbReference>
<comment type="caution">
    <text evidence="8">The sequence shown here is derived from an EMBL/GenBank/DDBJ whole genome shotgun (WGS) entry which is preliminary data.</text>
</comment>
<dbReference type="InterPro" id="IPR053980">
    <property type="entry name" value="ISP_coupler"/>
</dbReference>
<protein>
    <recommendedName>
        <fullName evidence="1">site-specific DNA-methyltransferase (adenine-specific)</fullName>
        <ecNumber evidence="1">2.1.1.72</ecNumber>
    </recommendedName>
</protein>
<dbReference type="InterPro" id="IPR002052">
    <property type="entry name" value="DNA_methylase_N6_adenine_CS"/>
</dbReference>
<dbReference type="PROSITE" id="PS00092">
    <property type="entry name" value="N6_MTASE"/>
    <property type="match status" value="1"/>
</dbReference>
<keyword evidence="4" id="KW-0680">Restriction system</keyword>